<proteinExistence type="predicted"/>
<accession>A0AAV8XIQ8</accession>
<dbReference type="AlphaFoldDB" id="A0AAV8XIQ8"/>
<dbReference type="EMBL" id="JAPWTK010000553">
    <property type="protein sequence ID" value="KAJ8938504.1"/>
    <property type="molecule type" value="Genomic_DNA"/>
</dbReference>
<dbReference type="GO" id="GO:0006749">
    <property type="term" value="P:glutathione metabolic process"/>
    <property type="evidence" value="ECO:0007669"/>
    <property type="project" value="TreeGrafter"/>
</dbReference>
<keyword evidence="4" id="KW-1185">Reference proteome</keyword>
<feature type="domain" description="Hydantoinase/oxoprolinase N-terminal" evidence="2">
    <location>
        <begin position="9"/>
        <end position="218"/>
    </location>
</feature>
<organism evidence="3 4">
    <name type="scientific">Aromia moschata</name>
    <dbReference type="NCBI Taxonomy" id="1265417"/>
    <lineage>
        <taxon>Eukaryota</taxon>
        <taxon>Metazoa</taxon>
        <taxon>Ecdysozoa</taxon>
        <taxon>Arthropoda</taxon>
        <taxon>Hexapoda</taxon>
        <taxon>Insecta</taxon>
        <taxon>Pterygota</taxon>
        <taxon>Neoptera</taxon>
        <taxon>Endopterygota</taxon>
        <taxon>Coleoptera</taxon>
        <taxon>Polyphaga</taxon>
        <taxon>Cucujiformia</taxon>
        <taxon>Chrysomeloidea</taxon>
        <taxon>Cerambycidae</taxon>
        <taxon>Cerambycinae</taxon>
        <taxon>Callichromatini</taxon>
        <taxon>Aromia</taxon>
    </lineage>
</organism>
<dbReference type="GO" id="GO:0005829">
    <property type="term" value="C:cytosol"/>
    <property type="evidence" value="ECO:0007669"/>
    <property type="project" value="TreeGrafter"/>
</dbReference>
<reference evidence="3" key="1">
    <citation type="journal article" date="2023" name="Insect Mol. Biol.">
        <title>Genome sequencing provides insights into the evolution of gene families encoding plant cell wall-degrading enzymes in longhorned beetles.</title>
        <authorList>
            <person name="Shin N.R."/>
            <person name="Okamura Y."/>
            <person name="Kirsch R."/>
            <person name="Pauchet Y."/>
        </authorList>
    </citation>
    <scope>NUCLEOTIDE SEQUENCE</scope>
    <source>
        <strain evidence="3">AMC_N1</strain>
    </source>
</reference>
<dbReference type="PANTHER" id="PTHR11365">
    <property type="entry name" value="5-OXOPROLINASE RELATED"/>
    <property type="match status" value="1"/>
</dbReference>
<evidence type="ECO:0008006" key="5">
    <source>
        <dbReference type="Google" id="ProtNLM"/>
    </source>
</evidence>
<dbReference type="Proteomes" id="UP001162162">
    <property type="component" value="Unassembled WGS sequence"/>
</dbReference>
<dbReference type="Pfam" id="PF01968">
    <property type="entry name" value="Hydantoinase_A"/>
    <property type="match status" value="1"/>
</dbReference>
<protein>
    <recommendedName>
        <fullName evidence="5">5-oxoprolinase</fullName>
    </recommendedName>
</protein>
<name>A0AAV8XIQ8_9CUCU</name>
<evidence type="ECO:0000259" key="1">
    <source>
        <dbReference type="Pfam" id="PF01968"/>
    </source>
</evidence>
<dbReference type="PANTHER" id="PTHR11365:SF2">
    <property type="entry name" value="5-OXOPROLINASE"/>
    <property type="match status" value="1"/>
</dbReference>
<gene>
    <name evidence="3" type="ORF">NQ318_005168</name>
</gene>
<dbReference type="Pfam" id="PF05378">
    <property type="entry name" value="Hydant_A_N"/>
    <property type="match status" value="1"/>
</dbReference>
<dbReference type="InterPro" id="IPR002821">
    <property type="entry name" value="Hydantoinase_A"/>
</dbReference>
<dbReference type="InterPro" id="IPR045079">
    <property type="entry name" value="Oxoprolinase-like"/>
</dbReference>
<evidence type="ECO:0000259" key="2">
    <source>
        <dbReference type="Pfam" id="PF05378"/>
    </source>
</evidence>
<dbReference type="GO" id="GO:0017168">
    <property type="term" value="F:5-oxoprolinase (ATP-hydrolyzing) activity"/>
    <property type="evidence" value="ECO:0007669"/>
    <property type="project" value="TreeGrafter"/>
</dbReference>
<sequence length="517" mass="56375">MAAKPNKFRFAIDRGGTFTDVFARCPGGKIRVLKLLSEDPQHYPDAPTEGIRRIIQEETGRALDERGNVDSGLIEWIRMGTTVATNALLERKGENMAFVTNRGLKDVLLIGNQARPKIFDLNIKRPDILYSEVAELDCRVMPVLEGKCRLGSQAADWRIVEGKTGEKFYVTKELDEEEVRGSLAKIKQKGIESISVALAHSYAFHEHEVAVGKIAKELGFKHVSLSHEVIPMVRLVPRGFTSCADAYLTPHVKRYVEGFSRGFRNNLQDTRVLFMQSDGGLTPMANFNGARAILSGPAGGVVGYAVTTWKKETDLPVIGFDMGGTSTDVSRFAGNYEHVFESTTAGVTIQAPQLDVNTVAAGGGSMLFFRSGLFVVGPESAGAHPGPVCYKKGGPLTVTDANLALGRLLPEYFPNIFGPNEDSPLDRHETVKAFTSLTEEINAFLQNQDSNKSAMSMEEVAMGFVRVANETMCRPIRALTQAKGYDTARHALACFGGAGAARLRHRQVPGDDHGVRA</sequence>
<evidence type="ECO:0000313" key="4">
    <source>
        <dbReference type="Proteomes" id="UP001162162"/>
    </source>
</evidence>
<evidence type="ECO:0000313" key="3">
    <source>
        <dbReference type="EMBL" id="KAJ8938504.1"/>
    </source>
</evidence>
<feature type="domain" description="Hydantoinase A/oxoprolinase" evidence="1">
    <location>
        <begin position="238"/>
        <end position="500"/>
    </location>
</feature>
<dbReference type="InterPro" id="IPR008040">
    <property type="entry name" value="Hydant_A_N"/>
</dbReference>
<comment type="caution">
    <text evidence="3">The sequence shown here is derived from an EMBL/GenBank/DDBJ whole genome shotgun (WGS) entry which is preliminary data.</text>
</comment>